<evidence type="ECO:0000259" key="2">
    <source>
        <dbReference type="Pfam" id="PF00112"/>
    </source>
</evidence>
<name>A0A0B1TPA6_OESDE</name>
<keyword evidence="4" id="KW-1185">Reference proteome</keyword>
<proteinExistence type="inferred from homology"/>
<keyword evidence="3" id="KW-0645">Protease</keyword>
<evidence type="ECO:0000313" key="3">
    <source>
        <dbReference type="EMBL" id="KHJ99398.1"/>
    </source>
</evidence>
<dbReference type="EMBL" id="KN549223">
    <property type="protein sequence ID" value="KHJ99398.1"/>
    <property type="molecule type" value="Genomic_DNA"/>
</dbReference>
<reference evidence="3 4" key="1">
    <citation type="submission" date="2014-03" db="EMBL/GenBank/DDBJ databases">
        <title>Draft genome of the hookworm Oesophagostomum dentatum.</title>
        <authorList>
            <person name="Mitreva M."/>
        </authorList>
    </citation>
    <scope>NUCLEOTIDE SEQUENCE [LARGE SCALE GENOMIC DNA]</scope>
    <source>
        <strain evidence="3 4">OD-Hann</strain>
    </source>
</reference>
<sequence>MEIMTNGPVVATFQIYTDFYYYKRGVYVHTTGYNQGVQAVKILGWGTENGTDYWLAANSWNTDWGEDGGYFRILRGANHCEIEQNVVAGMVDFNRTSDR</sequence>
<feature type="domain" description="Peptidase C1A papain C-terminal" evidence="2">
    <location>
        <begin position="2"/>
        <end position="89"/>
    </location>
</feature>
<dbReference type="Pfam" id="PF00112">
    <property type="entry name" value="Peptidase_C1"/>
    <property type="match status" value="1"/>
</dbReference>
<dbReference type="InterPro" id="IPR038765">
    <property type="entry name" value="Papain-like_cys_pep_sf"/>
</dbReference>
<dbReference type="SUPFAM" id="SSF54001">
    <property type="entry name" value="Cysteine proteinases"/>
    <property type="match status" value="1"/>
</dbReference>
<dbReference type="PANTHER" id="PTHR12411">
    <property type="entry name" value="CYSTEINE PROTEASE FAMILY C1-RELATED"/>
    <property type="match status" value="1"/>
</dbReference>
<keyword evidence="3" id="KW-0378">Hydrolase</keyword>
<accession>A0A0B1TPA6</accession>
<dbReference type="OrthoDB" id="5847537at2759"/>
<dbReference type="InterPro" id="IPR000668">
    <property type="entry name" value="Peptidase_C1A_C"/>
</dbReference>
<protein>
    <submittedName>
        <fullName evidence="3">Papain family cysteine protease</fullName>
    </submittedName>
</protein>
<dbReference type="Gene3D" id="3.90.70.10">
    <property type="entry name" value="Cysteine proteinases"/>
    <property type="match status" value="1"/>
</dbReference>
<organism evidence="3 4">
    <name type="scientific">Oesophagostomum dentatum</name>
    <name type="common">Nodular worm</name>
    <dbReference type="NCBI Taxonomy" id="61180"/>
    <lineage>
        <taxon>Eukaryota</taxon>
        <taxon>Metazoa</taxon>
        <taxon>Ecdysozoa</taxon>
        <taxon>Nematoda</taxon>
        <taxon>Chromadorea</taxon>
        <taxon>Rhabditida</taxon>
        <taxon>Rhabditina</taxon>
        <taxon>Rhabditomorpha</taxon>
        <taxon>Strongyloidea</taxon>
        <taxon>Strongylidae</taxon>
        <taxon>Oesophagostomum</taxon>
    </lineage>
</organism>
<dbReference type="GO" id="GO:0008234">
    <property type="term" value="F:cysteine-type peptidase activity"/>
    <property type="evidence" value="ECO:0007669"/>
    <property type="project" value="InterPro"/>
</dbReference>
<dbReference type="AlphaFoldDB" id="A0A0B1TPA6"/>
<dbReference type="InterPro" id="IPR013128">
    <property type="entry name" value="Peptidase_C1A"/>
</dbReference>
<gene>
    <name evidence="3" type="ORF">OESDEN_00636</name>
</gene>
<dbReference type="GO" id="GO:0006508">
    <property type="term" value="P:proteolysis"/>
    <property type="evidence" value="ECO:0007669"/>
    <property type="project" value="UniProtKB-KW"/>
</dbReference>
<evidence type="ECO:0000313" key="4">
    <source>
        <dbReference type="Proteomes" id="UP000053660"/>
    </source>
</evidence>
<dbReference type="Proteomes" id="UP000053660">
    <property type="component" value="Unassembled WGS sequence"/>
</dbReference>
<comment type="similarity">
    <text evidence="1">Belongs to the peptidase C1 family.</text>
</comment>
<evidence type="ECO:0000256" key="1">
    <source>
        <dbReference type="ARBA" id="ARBA00008455"/>
    </source>
</evidence>